<reference evidence="5 6" key="1">
    <citation type="submission" date="2018-11" db="EMBL/GenBank/DDBJ databases">
        <authorList>
            <consortium name="Pathogen Informatics"/>
        </authorList>
    </citation>
    <scope>NUCLEOTIDE SEQUENCE [LARGE SCALE GENOMIC DNA]</scope>
</reference>
<keyword evidence="3" id="KW-1133">Transmembrane helix</keyword>
<dbReference type="GO" id="GO:1990573">
    <property type="term" value="P:potassium ion import across plasma membrane"/>
    <property type="evidence" value="ECO:0007669"/>
    <property type="project" value="TreeGrafter"/>
</dbReference>
<evidence type="ECO:0000256" key="4">
    <source>
        <dbReference type="ARBA" id="ARBA00023136"/>
    </source>
</evidence>
<keyword evidence="2" id="KW-0812">Transmembrane</keyword>
<evidence type="ECO:0000256" key="1">
    <source>
        <dbReference type="ARBA" id="ARBA00004141"/>
    </source>
</evidence>
<dbReference type="GO" id="GO:0007268">
    <property type="term" value="P:chemical synaptic transmission"/>
    <property type="evidence" value="ECO:0007669"/>
    <property type="project" value="TreeGrafter"/>
</dbReference>
<dbReference type="GO" id="GO:0045202">
    <property type="term" value="C:synapse"/>
    <property type="evidence" value="ECO:0007669"/>
    <property type="project" value="GOC"/>
</dbReference>
<dbReference type="GO" id="GO:0055064">
    <property type="term" value="P:chloride ion homeostasis"/>
    <property type="evidence" value="ECO:0007669"/>
    <property type="project" value="TreeGrafter"/>
</dbReference>
<dbReference type="PANTHER" id="PTHR11827:SF55">
    <property type="entry name" value="POTASSIUM_CHLORIDE COTRANSPORTER 3"/>
    <property type="match status" value="1"/>
</dbReference>
<evidence type="ECO:0000313" key="5">
    <source>
        <dbReference type="EMBL" id="VDM84160.1"/>
    </source>
</evidence>
<accession>A0A3P7JEZ1</accession>
<protein>
    <submittedName>
        <fullName evidence="5">Uncharacterized protein</fullName>
    </submittedName>
</protein>
<keyword evidence="4" id="KW-0472">Membrane</keyword>
<keyword evidence="6" id="KW-1185">Reference proteome</keyword>
<dbReference type="OrthoDB" id="2020542at2759"/>
<comment type="subcellular location">
    <subcellularLocation>
        <location evidence="1">Membrane</location>
        <topology evidence="1">Multi-pass membrane protein</topology>
    </subcellularLocation>
</comment>
<dbReference type="Proteomes" id="UP000270094">
    <property type="component" value="Unassembled WGS sequence"/>
</dbReference>
<dbReference type="PANTHER" id="PTHR11827">
    <property type="entry name" value="SOLUTE CARRIER FAMILY 12, CATION COTRANSPORTERS"/>
    <property type="match status" value="1"/>
</dbReference>
<dbReference type="GO" id="GO:0005886">
    <property type="term" value="C:plasma membrane"/>
    <property type="evidence" value="ECO:0007669"/>
    <property type="project" value="TreeGrafter"/>
</dbReference>
<sequence>MRGLALTTAQYSLLKVEDKDPHPKNWRPQLLICLSTTWSKEVIDLRAMSMLNLGAQLKAGQGLAIACAFLKGSADNAKDKIHAQQVKDRLTKDMAKTRLRGFSKTIFYTETQKSGCVSALFQSIGIGGLRPNTILLSWPKTDDPEEVELFTEKLICGVINDNCVLVAKGITDFPDSNDRLIGYAVIKTNPSQLVSSMSNHLFVQHSFKSLS</sequence>
<evidence type="ECO:0000313" key="6">
    <source>
        <dbReference type="Proteomes" id="UP000270094"/>
    </source>
</evidence>
<dbReference type="GO" id="GO:0006884">
    <property type="term" value="P:cell volume homeostasis"/>
    <property type="evidence" value="ECO:0007669"/>
    <property type="project" value="TreeGrafter"/>
</dbReference>
<evidence type="ECO:0000256" key="3">
    <source>
        <dbReference type="ARBA" id="ARBA00022989"/>
    </source>
</evidence>
<evidence type="ECO:0000256" key="2">
    <source>
        <dbReference type="ARBA" id="ARBA00022692"/>
    </source>
</evidence>
<proteinExistence type="predicted"/>
<dbReference type="AlphaFoldDB" id="A0A3P7JEZ1"/>
<dbReference type="GO" id="GO:0015379">
    <property type="term" value="F:potassium:chloride symporter activity"/>
    <property type="evidence" value="ECO:0007669"/>
    <property type="project" value="TreeGrafter"/>
</dbReference>
<gene>
    <name evidence="5" type="ORF">SVUK_LOCUS19158</name>
</gene>
<organism evidence="5 6">
    <name type="scientific">Strongylus vulgaris</name>
    <name type="common">Blood worm</name>
    <dbReference type="NCBI Taxonomy" id="40348"/>
    <lineage>
        <taxon>Eukaryota</taxon>
        <taxon>Metazoa</taxon>
        <taxon>Ecdysozoa</taxon>
        <taxon>Nematoda</taxon>
        <taxon>Chromadorea</taxon>
        <taxon>Rhabditida</taxon>
        <taxon>Rhabditina</taxon>
        <taxon>Rhabditomorpha</taxon>
        <taxon>Strongyloidea</taxon>
        <taxon>Strongylidae</taxon>
        <taxon>Strongylus</taxon>
    </lineage>
</organism>
<dbReference type="GO" id="GO:0055075">
    <property type="term" value="P:potassium ion homeostasis"/>
    <property type="evidence" value="ECO:0007669"/>
    <property type="project" value="TreeGrafter"/>
</dbReference>
<dbReference type="InterPro" id="IPR004842">
    <property type="entry name" value="SLC12A_fam"/>
</dbReference>
<name>A0A3P7JEZ1_STRVU</name>
<dbReference type="EMBL" id="UYYB01127992">
    <property type="protein sequence ID" value="VDM84160.1"/>
    <property type="molecule type" value="Genomic_DNA"/>
</dbReference>